<evidence type="ECO:0000259" key="2">
    <source>
        <dbReference type="Pfam" id="PF04717"/>
    </source>
</evidence>
<dbReference type="Gene3D" id="4.10.220.110">
    <property type="match status" value="1"/>
</dbReference>
<dbReference type="SUPFAM" id="SSF69279">
    <property type="entry name" value="Phage tail proteins"/>
    <property type="match status" value="2"/>
</dbReference>
<evidence type="ECO:0000256" key="1">
    <source>
        <dbReference type="ARBA" id="ARBA00005558"/>
    </source>
</evidence>
<dbReference type="Proteomes" id="UP000238348">
    <property type="component" value="Chromosome"/>
</dbReference>
<evidence type="ECO:0000313" key="4">
    <source>
        <dbReference type="Proteomes" id="UP000238348"/>
    </source>
</evidence>
<dbReference type="SUPFAM" id="SSF69255">
    <property type="entry name" value="gp5 N-terminal domain-like"/>
    <property type="match status" value="1"/>
</dbReference>
<dbReference type="Pfam" id="PF05954">
    <property type="entry name" value="Phage_GPD"/>
    <property type="match status" value="1"/>
</dbReference>
<comment type="similarity">
    <text evidence="1">Belongs to the VgrG protein family.</text>
</comment>
<organism evidence="3 4">
    <name type="scientific">Sorangium cellulosum</name>
    <name type="common">Polyangium cellulosum</name>
    <dbReference type="NCBI Taxonomy" id="56"/>
    <lineage>
        <taxon>Bacteria</taxon>
        <taxon>Pseudomonadati</taxon>
        <taxon>Myxococcota</taxon>
        <taxon>Polyangia</taxon>
        <taxon>Polyangiales</taxon>
        <taxon>Polyangiaceae</taxon>
        <taxon>Sorangium</taxon>
    </lineage>
</organism>
<sequence length="809" mass="87936">MASAADLNHCSGAMSADIFAIHCASLPAARLAGFKGVEALCRPFEFDVLFTVPAGTDVRAAVGAAATLTMDRGGDKPPMCWHGVFARLRLLRESAEGALYLGLLVPRLWFMRHSVRSFVHTKKKLDVFVTKTLQHGGLADGDFRFAVDTGRYPEEEFVCQYRESHLDFIHRWLEREGLYYYFEHPVGDGKTEVMVLVDDKDQHEPLLGDGRVRYHPTSDTDFGAGEHLREVHVDFSALPAAVLISDYNYANPAAPVSGEHAVSSSGRGEVREYGYRVFSAGEASRLAQVKAQSIACRELTLHATGSAMGLRAGYVFELEDGPSDLPARYLAVEVRHAGASRAGSLDVARYTGIDPNETYRAEVVAIPADVQFKAAQSTPWPRIYGFENGVVDGAGSSQYAQIDDQGRYLVRFKFDASDLPDGSTSTYLRMMQPHGGTIEGWHFPLRKGTEVMVSFQGGDPDRPVIAGVVPNTHRPSTVTSRNLTQNVLRTGGSNHMVVEDLEGKQHIDLFTPVGATNVHMGGPARHAFIVPPTTPDDNPTFQAVDCMYYLFTEGNAGFNVCGDWWQNVGGKYYVDVGDNATIHYVGIHTLNVDGDSNEFYNACQNITVHSGRTDKVEAGGMTQDIHGGFTQTVEPGGKQEVTGGWTHKVTAKNHDDYGEWQTDVGAAWTADIKGAWSHTVKGNITITSSTGTIHVESPTKITLKAPEVKLDAPAKVYKHTNALIETFITKNSAGVHKWDNTAINMSINIAKVEATAISASRVGMKADSVGIKVDHVGIASKKCGAGQDVKAFSLRQAAASICTYGFKKL</sequence>
<dbReference type="Pfam" id="PF04717">
    <property type="entry name" value="Phage_base_V"/>
    <property type="match status" value="1"/>
</dbReference>
<dbReference type="NCBIfam" id="TIGR03361">
    <property type="entry name" value="VI_Rhs_Vgr"/>
    <property type="match status" value="1"/>
</dbReference>
<dbReference type="InterPro" id="IPR017847">
    <property type="entry name" value="T6SS_RhsGE_Vgr_subset"/>
</dbReference>
<dbReference type="InterPro" id="IPR006531">
    <property type="entry name" value="Gp5/Vgr_OB"/>
</dbReference>
<proteinExistence type="inferred from homology"/>
<dbReference type="SUPFAM" id="SSF69349">
    <property type="entry name" value="Phage fibre proteins"/>
    <property type="match status" value="1"/>
</dbReference>
<dbReference type="InterPro" id="IPR037026">
    <property type="entry name" value="Vgr_OB-fold_dom_sf"/>
</dbReference>
<dbReference type="Gene3D" id="3.55.50.10">
    <property type="entry name" value="Baseplate protein-like domains"/>
    <property type="match status" value="1"/>
</dbReference>
<dbReference type="InterPro" id="IPR006533">
    <property type="entry name" value="T6SS_Vgr_RhsGE"/>
</dbReference>
<protein>
    <recommendedName>
        <fullName evidence="2">Gp5/Type VI secretion system Vgr protein OB-fold domain-containing protein</fullName>
    </recommendedName>
</protein>
<dbReference type="Gene3D" id="2.40.50.230">
    <property type="entry name" value="Gp5 N-terminal domain"/>
    <property type="match status" value="1"/>
</dbReference>
<dbReference type="EMBL" id="CP012673">
    <property type="protein sequence ID" value="AUX48494.1"/>
    <property type="molecule type" value="Genomic_DNA"/>
</dbReference>
<reference evidence="3 4" key="1">
    <citation type="submission" date="2015-09" db="EMBL/GenBank/DDBJ databases">
        <title>Sorangium comparison.</title>
        <authorList>
            <person name="Zaburannyi N."/>
            <person name="Bunk B."/>
            <person name="Overmann J."/>
            <person name="Mueller R."/>
        </authorList>
    </citation>
    <scope>NUCLEOTIDE SEQUENCE [LARGE SCALE GENOMIC DNA]</scope>
    <source>
        <strain evidence="3 4">So ce26</strain>
    </source>
</reference>
<dbReference type="AlphaFoldDB" id="A0A2L0FAA2"/>
<dbReference type="NCBIfam" id="TIGR01646">
    <property type="entry name" value="vgr_GE"/>
    <property type="match status" value="1"/>
</dbReference>
<feature type="domain" description="Gp5/Type VI secretion system Vgr protein OB-fold" evidence="2">
    <location>
        <begin position="407"/>
        <end position="468"/>
    </location>
</feature>
<accession>A0A2L0FAA2</accession>
<name>A0A2L0FAA2_SORCE</name>
<evidence type="ECO:0000313" key="3">
    <source>
        <dbReference type="EMBL" id="AUX48494.1"/>
    </source>
</evidence>
<dbReference type="Gene3D" id="2.30.110.50">
    <property type="match status" value="1"/>
</dbReference>
<gene>
    <name evidence="3" type="ORF">SOCE26_100320</name>
</gene>